<dbReference type="STRING" id="1330330.IX53_01015"/>
<dbReference type="NCBIfam" id="TIGR01214">
    <property type="entry name" value="rmlD"/>
    <property type="match status" value="1"/>
</dbReference>
<evidence type="ECO:0000256" key="1">
    <source>
        <dbReference type="ARBA" id="ARBA00010944"/>
    </source>
</evidence>
<comment type="function">
    <text evidence="2">Catalyzes the reduction of dTDP-6-deoxy-L-lyxo-4-hexulose to yield dTDP-L-rhamnose.</text>
</comment>
<dbReference type="CDD" id="cd05254">
    <property type="entry name" value="dTDP_HR_like_SDR_e"/>
    <property type="match status" value="1"/>
</dbReference>
<comment type="pathway">
    <text evidence="2">Carbohydrate biosynthesis; dTDP-L-rhamnose biosynthesis.</text>
</comment>
<proteinExistence type="inferred from homology"/>
<dbReference type="UniPathway" id="UPA00124"/>
<accession>A0A0G2ZAM8</accession>
<protein>
    <recommendedName>
        <fullName evidence="2">dTDP-4-dehydrorhamnose reductase</fullName>
        <ecNumber evidence="2">1.1.1.133</ecNumber>
    </recommendedName>
</protein>
<dbReference type="InterPro" id="IPR036291">
    <property type="entry name" value="NAD(P)-bd_dom_sf"/>
</dbReference>
<keyword evidence="2" id="KW-0521">NADP</keyword>
<dbReference type="PANTHER" id="PTHR10491">
    <property type="entry name" value="DTDP-4-DEHYDRORHAMNOSE REDUCTASE"/>
    <property type="match status" value="1"/>
</dbReference>
<dbReference type="SUPFAM" id="SSF51735">
    <property type="entry name" value="NAD(P)-binding Rossmann-fold domains"/>
    <property type="match status" value="1"/>
</dbReference>
<dbReference type="GO" id="GO:0005829">
    <property type="term" value="C:cytosol"/>
    <property type="evidence" value="ECO:0007669"/>
    <property type="project" value="TreeGrafter"/>
</dbReference>
<keyword evidence="5" id="KW-1185">Reference proteome</keyword>
<dbReference type="GO" id="GO:0008831">
    <property type="term" value="F:dTDP-4-dehydrorhamnose reductase activity"/>
    <property type="evidence" value="ECO:0007669"/>
    <property type="project" value="UniProtKB-EC"/>
</dbReference>
<dbReference type="InterPro" id="IPR029903">
    <property type="entry name" value="RmlD-like-bd"/>
</dbReference>
<evidence type="ECO:0000313" key="5">
    <source>
        <dbReference type="Proteomes" id="UP000035159"/>
    </source>
</evidence>
<organism evidence="4 5">
    <name type="scientific">Kosmotoga pacifica</name>
    <dbReference type="NCBI Taxonomy" id="1330330"/>
    <lineage>
        <taxon>Bacteria</taxon>
        <taxon>Thermotogati</taxon>
        <taxon>Thermotogota</taxon>
        <taxon>Thermotogae</taxon>
        <taxon>Kosmotogales</taxon>
        <taxon>Kosmotogaceae</taxon>
        <taxon>Kosmotoga</taxon>
    </lineage>
</organism>
<evidence type="ECO:0000259" key="3">
    <source>
        <dbReference type="Pfam" id="PF04321"/>
    </source>
</evidence>
<dbReference type="Proteomes" id="UP000035159">
    <property type="component" value="Chromosome"/>
</dbReference>
<comment type="similarity">
    <text evidence="1 2">Belongs to the dTDP-4-dehydrorhamnose reductase family.</text>
</comment>
<dbReference type="PANTHER" id="PTHR10491:SF4">
    <property type="entry name" value="METHIONINE ADENOSYLTRANSFERASE 2 SUBUNIT BETA"/>
    <property type="match status" value="1"/>
</dbReference>
<sequence>MRILITGANGQLGKDFQKLFDREGIDCVATDFITAGGTQQAASGEQRSNNQQLSTGDQQLLHLDITDLQSIRKLATDIKPDVIINCAAYNAVDKAEVEWEKAYTINGVGVRNLAIVANELNAILVHYSTDYVFDGNKKEPYTIFDLPNPLSRYGESKFLGEKLLVQTGGKFILIRTSWVFGAGNINFAKKVLEWAQKNGELKIVTDEISVPTYTVDLAQATWTIINKRAYGLYHISNEGECSRYEYASYILEKIGWHGKLLPAKQKDFDFPAKRPKYSKLSNFGLKETVNIEMPDWKNAVDRFLKETGAV</sequence>
<dbReference type="Pfam" id="PF04321">
    <property type="entry name" value="RmlD_sub_bind"/>
    <property type="match status" value="1"/>
</dbReference>
<dbReference type="OrthoDB" id="9803892at2"/>
<gene>
    <name evidence="4" type="ORF">IX53_01015</name>
</gene>
<dbReference type="Gene3D" id="3.90.25.10">
    <property type="entry name" value="UDP-galactose 4-epimerase, domain 1"/>
    <property type="match status" value="1"/>
</dbReference>
<feature type="domain" description="RmlD-like substrate binding" evidence="3">
    <location>
        <begin position="1"/>
        <end position="306"/>
    </location>
</feature>
<dbReference type="Gene3D" id="3.40.50.720">
    <property type="entry name" value="NAD(P)-binding Rossmann-like Domain"/>
    <property type="match status" value="1"/>
</dbReference>
<dbReference type="InterPro" id="IPR005913">
    <property type="entry name" value="dTDP_dehydrorham_reduct"/>
</dbReference>
<reference evidence="4 5" key="1">
    <citation type="submission" date="2015-04" db="EMBL/GenBank/DDBJ databases">
        <title>Complete Genome Sequence of Kosmotoga pacifica SLHLJ1.</title>
        <authorList>
            <person name="Jiang L.J."/>
            <person name="Shao Z.Z."/>
            <person name="Jebbar M."/>
        </authorList>
    </citation>
    <scope>NUCLEOTIDE SEQUENCE [LARGE SCALE GENOMIC DNA]</scope>
    <source>
        <strain evidence="4 5">SLHLJ1</strain>
    </source>
</reference>
<keyword evidence="2" id="KW-0560">Oxidoreductase</keyword>
<dbReference type="PATRIC" id="fig|1330330.3.peg.201"/>
<dbReference type="GO" id="GO:0019305">
    <property type="term" value="P:dTDP-rhamnose biosynthetic process"/>
    <property type="evidence" value="ECO:0007669"/>
    <property type="project" value="UniProtKB-UniPathway"/>
</dbReference>
<evidence type="ECO:0000256" key="2">
    <source>
        <dbReference type="RuleBase" id="RU364082"/>
    </source>
</evidence>
<evidence type="ECO:0000313" key="4">
    <source>
        <dbReference type="EMBL" id="AKI96634.1"/>
    </source>
</evidence>
<name>A0A0G2ZAM8_9BACT</name>
<dbReference type="RefSeq" id="WP_047753769.1">
    <property type="nucleotide sequence ID" value="NZ_CP011232.1"/>
</dbReference>
<dbReference type="EMBL" id="CP011232">
    <property type="protein sequence ID" value="AKI96634.1"/>
    <property type="molecule type" value="Genomic_DNA"/>
</dbReference>
<dbReference type="KEGG" id="kpf:IX53_01015"/>
<dbReference type="AlphaFoldDB" id="A0A0G2ZAM8"/>
<dbReference type="EC" id="1.1.1.133" evidence="2"/>